<dbReference type="RefSeq" id="WP_278476683.1">
    <property type="nucleotide sequence ID" value="NZ_JABZRE010000001.1"/>
</dbReference>
<dbReference type="AlphaFoldDB" id="A0A930DZD8"/>
<sequence>MFSLEDNQIVCKSREEITNKTNFFFDGSRKNDNFIYLSIFGLMQINGVNNNEIEKVIDNWFKETFIQSSTEELLKLQNSITSTDVNNSGLNDFIFSSVVIPPLSLLEDYQLEQIFRDTILYDVFRFKEEDERLLFSSESIDRLFKIKDKVIQDALEDLKGNQNDWSFQLFVLCLLKLRMRDYLTVENFYSLMKTVFEIDDNIWYHIDYFLNANAQYLARYKQESELLIDFKISSKEGADAIIGLFHSVLKVFFLKSNRLYSSSDFYFRKMIEAIYNTKWIPEDFDFGIGIPKSRLSLFSLRQKFSD</sequence>
<protein>
    <submittedName>
        <fullName evidence="1">Uncharacterized protein</fullName>
    </submittedName>
</protein>
<gene>
    <name evidence="1" type="ORF">HXM94_00450</name>
</gene>
<dbReference type="EMBL" id="JABZRE010000001">
    <property type="protein sequence ID" value="MBF1306243.1"/>
    <property type="molecule type" value="Genomic_DNA"/>
</dbReference>
<proteinExistence type="predicted"/>
<accession>A0A930DZD8</accession>
<comment type="caution">
    <text evidence="1">The sequence shown here is derived from an EMBL/GenBank/DDBJ whole genome shotgun (WGS) entry which is preliminary data.</text>
</comment>
<evidence type="ECO:0000313" key="2">
    <source>
        <dbReference type="Proteomes" id="UP000758611"/>
    </source>
</evidence>
<reference evidence="1" key="1">
    <citation type="submission" date="2020-04" db="EMBL/GenBank/DDBJ databases">
        <title>Deep metagenomics examines the oral microbiome during advanced dental caries in children, revealing novel taxa and co-occurrences with host molecules.</title>
        <authorList>
            <person name="Baker J.L."/>
            <person name="Morton J.T."/>
            <person name="Dinis M."/>
            <person name="Alvarez R."/>
            <person name="Tran N.C."/>
            <person name="Knight R."/>
            <person name="Edlund A."/>
        </authorList>
    </citation>
    <scope>NUCLEOTIDE SEQUENCE</scope>
    <source>
        <strain evidence="1">JCVI_23_bin.11</strain>
    </source>
</reference>
<organism evidence="1 2">
    <name type="scientific">Parvimonas micra</name>
    <dbReference type="NCBI Taxonomy" id="33033"/>
    <lineage>
        <taxon>Bacteria</taxon>
        <taxon>Bacillati</taxon>
        <taxon>Bacillota</taxon>
        <taxon>Tissierellia</taxon>
        <taxon>Tissierellales</taxon>
        <taxon>Peptoniphilaceae</taxon>
        <taxon>Parvimonas</taxon>
    </lineage>
</organism>
<evidence type="ECO:0000313" key="1">
    <source>
        <dbReference type="EMBL" id="MBF1306243.1"/>
    </source>
</evidence>
<name>A0A930DZD8_9FIRM</name>
<dbReference type="Proteomes" id="UP000758611">
    <property type="component" value="Unassembled WGS sequence"/>
</dbReference>